<protein>
    <submittedName>
        <fullName evidence="3">Histidine phosphotransfer domain protein</fullName>
    </submittedName>
</protein>
<dbReference type="eggNOG" id="COG2198">
    <property type="taxonomic scope" value="Bacteria"/>
</dbReference>
<dbReference type="Proteomes" id="UP000000577">
    <property type="component" value="Chromosome"/>
</dbReference>
<dbReference type="HOGENOM" id="CLU_159152_1_0_7"/>
<dbReference type="InParanoid" id="Q74DQ1"/>
<organism evidence="3 4">
    <name type="scientific">Geobacter sulfurreducens (strain ATCC 51573 / DSM 12127 / PCA)</name>
    <dbReference type="NCBI Taxonomy" id="243231"/>
    <lineage>
        <taxon>Bacteria</taxon>
        <taxon>Pseudomonadati</taxon>
        <taxon>Thermodesulfobacteriota</taxon>
        <taxon>Desulfuromonadia</taxon>
        <taxon>Geobacterales</taxon>
        <taxon>Geobacteraceae</taxon>
        <taxon>Geobacter</taxon>
    </lineage>
</organism>
<sequence length="104" mass="11428">MAGRPPRTYRVKVDPELIDIVPVFIERRRQDVASLHDALAHGDSSLIRKIAHNIKGAGSSFGFDAVSAIGELIELAAAQGRWPAVAYFINLLARYLETVEPVCE</sequence>
<dbReference type="GO" id="GO:0004672">
    <property type="term" value="F:protein kinase activity"/>
    <property type="evidence" value="ECO:0007669"/>
    <property type="project" value="UniProtKB-ARBA"/>
</dbReference>
<dbReference type="KEGG" id="gsu:GSU1264"/>
<reference evidence="3 4" key="1">
    <citation type="journal article" date="2003" name="Science">
        <title>Genome of Geobacter sulfurreducens: metal reduction in subsurface environments.</title>
        <authorList>
            <person name="Methe B.A."/>
            <person name="Nelson K.E."/>
            <person name="Eisen J.A."/>
            <person name="Paulsen I.T."/>
            <person name="Nelson W."/>
            <person name="Heidelberg J.F."/>
            <person name="Wu D."/>
            <person name="Wu M."/>
            <person name="Ward N."/>
            <person name="Beanan M.J."/>
            <person name="Dodson R.J."/>
            <person name="Madupu R."/>
            <person name="Brinkac L.M."/>
            <person name="Daugherty S.C."/>
            <person name="DeBoy R.T."/>
            <person name="Durkin A.S."/>
            <person name="Gwinn M."/>
            <person name="Kolonay J.F."/>
            <person name="Sullivan S.A."/>
            <person name="Haft D.H."/>
            <person name="Selengut J."/>
            <person name="Davidsen T.M."/>
            <person name="Zafar N."/>
            <person name="White O."/>
            <person name="Tran B."/>
            <person name="Romero C."/>
            <person name="Forberger H.A."/>
            <person name="Weidman J."/>
            <person name="Khouri H."/>
            <person name="Feldblyum T.V."/>
            <person name="Utterback T.R."/>
            <person name="Van Aken S.E."/>
            <person name="Lovley D.R."/>
            <person name="Fraser C.M."/>
        </authorList>
    </citation>
    <scope>NUCLEOTIDE SEQUENCE [LARGE SCALE GENOMIC DNA]</scope>
    <source>
        <strain evidence="4">ATCC 51573 / DSM 12127 / PCA</strain>
    </source>
</reference>
<feature type="domain" description="HPt" evidence="2">
    <location>
        <begin position="13"/>
        <end position="104"/>
    </location>
</feature>
<dbReference type="SUPFAM" id="SSF47226">
    <property type="entry name" value="Histidine-containing phosphotransfer domain, HPT domain"/>
    <property type="match status" value="1"/>
</dbReference>
<dbReference type="InterPro" id="IPR036641">
    <property type="entry name" value="HPT_dom_sf"/>
</dbReference>
<name>Q74DQ1_GEOSL</name>
<evidence type="ECO:0000313" key="3">
    <source>
        <dbReference type="EMBL" id="AAR34640.1"/>
    </source>
</evidence>
<dbReference type="GO" id="GO:0000160">
    <property type="term" value="P:phosphorelay signal transduction system"/>
    <property type="evidence" value="ECO:0007669"/>
    <property type="project" value="InterPro"/>
</dbReference>
<gene>
    <name evidence="3" type="ordered locus">GSU1264</name>
</gene>
<dbReference type="InterPro" id="IPR008207">
    <property type="entry name" value="Sig_transdc_His_kin_Hpt_dom"/>
</dbReference>
<accession>Q74DQ1</accession>
<keyword evidence="1" id="KW-0597">Phosphoprotein</keyword>
<dbReference type="PROSITE" id="PS50894">
    <property type="entry name" value="HPT"/>
    <property type="match status" value="1"/>
</dbReference>
<feature type="modified residue" description="Phosphohistidine" evidence="1">
    <location>
        <position position="52"/>
    </location>
</feature>
<evidence type="ECO:0000313" key="4">
    <source>
        <dbReference type="Proteomes" id="UP000000577"/>
    </source>
</evidence>
<dbReference type="PATRIC" id="fig|243231.5.peg.1259"/>
<evidence type="ECO:0000259" key="2">
    <source>
        <dbReference type="PROSITE" id="PS50894"/>
    </source>
</evidence>
<dbReference type="STRING" id="243231.GSU1264"/>
<dbReference type="EMBL" id="AE017180">
    <property type="protein sequence ID" value="AAR34640.1"/>
    <property type="molecule type" value="Genomic_DNA"/>
</dbReference>
<dbReference type="EnsemblBacteria" id="AAR34640">
    <property type="protein sequence ID" value="AAR34640"/>
    <property type="gene ID" value="GSU1264"/>
</dbReference>
<dbReference type="Pfam" id="PF01627">
    <property type="entry name" value="Hpt"/>
    <property type="match status" value="1"/>
</dbReference>
<dbReference type="Gene3D" id="1.20.120.160">
    <property type="entry name" value="HPT domain"/>
    <property type="match status" value="1"/>
</dbReference>
<evidence type="ECO:0000256" key="1">
    <source>
        <dbReference type="PROSITE-ProRule" id="PRU00110"/>
    </source>
</evidence>
<dbReference type="RefSeq" id="WP_010941919.1">
    <property type="nucleotide sequence ID" value="NC_002939.5"/>
</dbReference>
<keyword evidence="4" id="KW-1185">Reference proteome</keyword>
<proteinExistence type="predicted"/>
<dbReference type="AlphaFoldDB" id="Q74DQ1"/>
<dbReference type="OrthoDB" id="9792360at2"/>
<reference evidence="3 4" key="2">
    <citation type="journal article" date="2012" name="BMC Genomics">
        <title>Comparative genomic analysis of Geobacter sulfurreducens KN400, a strain with enhanced capacity for extracellular electron transfer and electricity production.</title>
        <authorList>
            <person name="Butler J.E."/>
            <person name="Young N.D."/>
            <person name="Aklujkar M."/>
            <person name="Lovley D.R."/>
        </authorList>
    </citation>
    <scope>NUCLEOTIDE SEQUENCE [LARGE SCALE GENOMIC DNA]</scope>
    <source>
        <strain evidence="4">ATCC 51573 / DSM 12127 / PCA</strain>
    </source>
</reference>